<gene>
    <name evidence="1" type="ORF">EDB81DRAFT_153591</name>
</gene>
<comment type="caution">
    <text evidence="1">The sequence shown here is derived from an EMBL/GenBank/DDBJ whole genome shotgun (WGS) entry which is preliminary data.</text>
</comment>
<name>A0A9P9FQJ7_9HYPO</name>
<accession>A0A9P9FQJ7</accession>
<evidence type="ECO:0000313" key="2">
    <source>
        <dbReference type="Proteomes" id="UP000738349"/>
    </source>
</evidence>
<proteinExistence type="predicted"/>
<dbReference type="EMBL" id="JAGMUV010000002">
    <property type="protein sequence ID" value="KAH7170130.1"/>
    <property type="molecule type" value="Genomic_DNA"/>
</dbReference>
<dbReference type="OrthoDB" id="5399926at2759"/>
<dbReference type="Gene3D" id="2.60.40.3960">
    <property type="entry name" value="Velvet domain"/>
    <property type="match status" value="1"/>
</dbReference>
<dbReference type="Proteomes" id="UP000738349">
    <property type="component" value="Unassembled WGS sequence"/>
</dbReference>
<organism evidence="1 2">
    <name type="scientific">Dactylonectria macrodidyma</name>
    <dbReference type="NCBI Taxonomy" id="307937"/>
    <lineage>
        <taxon>Eukaryota</taxon>
        <taxon>Fungi</taxon>
        <taxon>Dikarya</taxon>
        <taxon>Ascomycota</taxon>
        <taxon>Pezizomycotina</taxon>
        <taxon>Sordariomycetes</taxon>
        <taxon>Hypocreomycetidae</taxon>
        <taxon>Hypocreales</taxon>
        <taxon>Nectriaceae</taxon>
        <taxon>Dactylonectria</taxon>
    </lineage>
</organism>
<dbReference type="InterPro" id="IPR038491">
    <property type="entry name" value="Velvet_dom_sf"/>
</dbReference>
<reference evidence="1" key="1">
    <citation type="journal article" date="2021" name="Nat. Commun.">
        <title>Genetic determinants of endophytism in the Arabidopsis root mycobiome.</title>
        <authorList>
            <person name="Mesny F."/>
            <person name="Miyauchi S."/>
            <person name="Thiergart T."/>
            <person name="Pickel B."/>
            <person name="Atanasova L."/>
            <person name="Karlsson M."/>
            <person name="Huettel B."/>
            <person name="Barry K.W."/>
            <person name="Haridas S."/>
            <person name="Chen C."/>
            <person name="Bauer D."/>
            <person name="Andreopoulos W."/>
            <person name="Pangilinan J."/>
            <person name="LaButti K."/>
            <person name="Riley R."/>
            <person name="Lipzen A."/>
            <person name="Clum A."/>
            <person name="Drula E."/>
            <person name="Henrissat B."/>
            <person name="Kohler A."/>
            <person name="Grigoriev I.V."/>
            <person name="Martin F.M."/>
            <person name="Hacquard S."/>
        </authorList>
    </citation>
    <scope>NUCLEOTIDE SEQUENCE</scope>
    <source>
        <strain evidence="1">MPI-CAGE-AT-0147</strain>
    </source>
</reference>
<dbReference type="AlphaFoldDB" id="A0A9P9FQJ7"/>
<evidence type="ECO:0000313" key="1">
    <source>
        <dbReference type="EMBL" id="KAH7170130.1"/>
    </source>
</evidence>
<keyword evidence="2" id="KW-1185">Reference proteome</keyword>
<protein>
    <recommendedName>
        <fullName evidence="3">Velvet domain-containing protein</fullName>
    </recommendedName>
</protein>
<evidence type="ECO:0008006" key="3">
    <source>
        <dbReference type="Google" id="ProtNLM"/>
    </source>
</evidence>
<sequence>MSTVSIAVQPPQAAHPGQVLYPPVIAKMATRSSHEPHYYFAKAILLDHSGTAVEGALSGDAPPTGVLVDSHVVFVFSDLSIVTPGEYKISLEVYKVAYEDSTGITICTETETRDISIAVSNGDDHHARPSSAERAYIRTLRDAGIDVPSRSS</sequence>